<feature type="signal peptide" evidence="2">
    <location>
        <begin position="1"/>
        <end position="21"/>
    </location>
</feature>
<evidence type="ECO:0000313" key="3">
    <source>
        <dbReference type="EMBL" id="SCW57351.1"/>
    </source>
</evidence>
<organism evidence="3 4">
    <name type="scientific">Paenibacillus tianmuensis</name>
    <dbReference type="NCBI Taxonomy" id="624147"/>
    <lineage>
        <taxon>Bacteria</taxon>
        <taxon>Bacillati</taxon>
        <taxon>Bacillota</taxon>
        <taxon>Bacilli</taxon>
        <taxon>Bacillales</taxon>
        <taxon>Paenibacillaceae</taxon>
        <taxon>Paenibacillus</taxon>
    </lineage>
</organism>
<dbReference type="PROSITE" id="PS51257">
    <property type="entry name" value="PROKAR_LIPOPROTEIN"/>
    <property type="match status" value="1"/>
</dbReference>
<accession>A0A1G4RL49</accession>
<evidence type="ECO:0008006" key="5">
    <source>
        <dbReference type="Google" id="ProtNLM"/>
    </source>
</evidence>
<evidence type="ECO:0000313" key="4">
    <source>
        <dbReference type="Proteomes" id="UP000198601"/>
    </source>
</evidence>
<feature type="chain" id="PRO_5038337003" description="Lipoprotein" evidence="2">
    <location>
        <begin position="22"/>
        <end position="63"/>
    </location>
</feature>
<dbReference type="Proteomes" id="UP000198601">
    <property type="component" value="Unassembled WGS sequence"/>
</dbReference>
<reference evidence="4" key="1">
    <citation type="submission" date="2016-10" db="EMBL/GenBank/DDBJ databases">
        <authorList>
            <person name="Varghese N."/>
            <person name="Submissions S."/>
        </authorList>
    </citation>
    <scope>NUCLEOTIDE SEQUENCE [LARGE SCALE GENOMIC DNA]</scope>
    <source>
        <strain evidence="4">CGMCC 1.8946</strain>
    </source>
</reference>
<dbReference type="AlphaFoldDB" id="A0A1G4RL49"/>
<proteinExistence type="predicted"/>
<dbReference type="STRING" id="624147.SAMN04487970_101689"/>
<keyword evidence="2" id="KW-0732">Signal</keyword>
<protein>
    <recommendedName>
        <fullName evidence="5">Lipoprotein</fullName>
    </recommendedName>
</protein>
<keyword evidence="4" id="KW-1185">Reference proteome</keyword>
<name>A0A1G4RL49_9BACL</name>
<dbReference type="EMBL" id="FMTT01000016">
    <property type="protein sequence ID" value="SCW57351.1"/>
    <property type="molecule type" value="Genomic_DNA"/>
</dbReference>
<sequence length="63" mass="7340">MRIKNYILSITCIFLILLATACESESDKRKARLKQLDKEINQLKKETNLMNDYLDACEKVSKC</sequence>
<keyword evidence="1" id="KW-0175">Coiled coil</keyword>
<evidence type="ECO:0000256" key="1">
    <source>
        <dbReference type="SAM" id="Coils"/>
    </source>
</evidence>
<evidence type="ECO:0000256" key="2">
    <source>
        <dbReference type="SAM" id="SignalP"/>
    </source>
</evidence>
<gene>
    <name evidence="3" type="ORF">SAMN04487970_101689</name>
</gene>
<feature type="coiled-coil region" evidence="1">
    <location>
        <begin position="26"/>
        <end position="53"/>
    </location>
</feature>